<protein>
    <submittedName>
        <fullName evidence="3">Metal ABC transporter substrate-binding protein</fullName>
    </submittedName>
</protein>
<reference evidence="3" key="2">
    <citation type="submission" date="2021-09" db="EMBL/GenBank/DDBJ databases">
        <authorList>
            <person name="Gilroy R."/>
        </authorList>
    </citation>
    <scope>NUCLEOTIDE SEQUENCE</scope>
    <source>
        <strain evidence="3">ChiBcec21-2208</strain>
    </source>
</reference>
<dbReference type="PANTHER" id="PTHR42953">
    <property type="entry name" value="HIGH-AFFINITY ZINC UPTAKE SYSTEM PROTEIN ZNUA-RELATED"/>
    <property type="match status" value="1"/>
</dbReference>
<dbReference type="InterPro" id="IPR050492">
    <property type="entry name" value="Bact_metal-bind_prot9"/>
</dbReference>
<dbReference type="Gene3D" id="3.40.50.1980">
    <property type="entry name" value="Nitrogenase molybdenum iron protein domain"/>
    <property type="match status" value="2"/>
</dbReference>
<sequence length="338" mass="36423">MKIRQKILPLLLAAALLAGCTAPADTSVQTAQTPQSARTDTLQVVATIYPVYDWVRQVVGEDAPGVEVTLLQDGGTDLHSYQPSAADLAAIADCDLLVYVGGASDAWVEDALQNAANPERRTLDLMEMLGTRVYEEETVEGMQPEEDHDGHDHEEGETDEHIWTSLRNAAELSTAIADTLAQLDPDNARQYTERAADYSAELTALDAEYAAVVEQAPVKTLLFGDRFPFRYLVEDYGLAYYAAFPGCSAETEASFETVAFLSEKLQELDLPAVLTIEGSDGKIAQTIRQNAGGSCQVLTLDSLQGTTAADADRGVTYLSVMRQNLTVLRQALGAGEAA</sequence>
<feature type="chain" id="PRO_5038093694" evidence="2">
    <location>
        <begin position="25"/>
        <end position="338"/>
    </location>
</feature>
<dbReference type="GO" id="GO:0030001">
    <property type="term" value="P:metal ion transport"/>
    <property type="evidence" value="ECO:0007669"/>
    <property type="project" value="InterPro"/>
</dbReference>
<dbReference type="PROSITE" id="PS00430">
    <property type="entry name" value="TONB_DEPENDENT_REC_1"/>
    <property type="match status" value="1"/>
</dbReference>
<gene>
    <name evidence="3" type="ORF">K8V20_10160</name>
</gene>
<dbReference type="Proteomes" id="UP000782880">
    <property type="component" value="Unassembled WGS sequence"/>
</dbReference>
<dbReference type="GO" id="GO:0046872">
    <property type="term" value="F:metal ion binding"/>
    <property type="evidence" value="ECO:0007669"/>
    <property type="project" value="InterPro"/>
</dbReference>
<dbReference type="EMBL" id="DYVE01000262">
    <property type="protein sequence ID" value="HJG28987.1"/>
    <property type="molecule type" value="Genomic_DNA"/>
</dbReference>
<keyword evidence="2" id="KW-0732">Signal</keyword>
<evidence type="ECO:0000256" key="1">
    <source>
        <dbReference type="SAM" id="MobiDB-lite"/>
    </source>
</evidence>
<feature type="signal peptide" evidence="2">
    <location>
        <begin position="1"/>
        <end position="24"/>
    </location>
</feature>
<feature type="compositionally biased region" description="Basic and acidic residues" evidence="1">
    <location>
        <begin position="148"/>
        <end position="158"/>
    </location>
</feature>
<dbReference type="InterPro" id="IPR010916">
    <property type="entry name" value="TonB_box_CS"/>
</dbReference>
<dbReference type="SUPFAM" id="SSF53807">
    <property type="entry name" value="Helical backbone' metal receptor"/>
    <property type="match status" value="1"/>
</dbReference>
<organism evidence="3 4">
    <name type="scientific">Subdoligranulum variabile</name>
    <dbReference type="NCBI Taxonomy" id="214851"/>
    <lineage>
        <taxon>Bacteria</taxon>
        <taxon>Bacillati</taxon>
        <taxon>Bacillota</taxon>
        <taxon>Clostridia</taxon>
        <taxon>Eubacteriales</taxon>
        <taxon>Oscillospiraceae</taxon>
        <taxon>Subdoligranulum</taxon>
    </lineage>
</organism>
<dbReference type="PROSITE" id="PS51257">
    <property type="entry name" value="PROKAR_LIPOPROTEIN"/>
    <property type="match status" value="1"/>
</dbReference>
<proteinExistence type="predicted"/>
<dbReference type="Pfam" id="PF01297">
    <property type="entry name" value="ZnuA"/>
    <property type="match status" value="1"/>
</dbReference>
<evidence type="ECO:0000256" key="2">
    <source>
        <dbReference type="SAM" id="SignalP"/>
    </source>
</evidence>
<name>A0A921INA8_9FIRM</name>
<dbReference type="AlphaFoldDB" id="A0A921INA8"/>
<comment type="caution">
    <text evidence="3">The sequence shown here is derived from an EMBL/GenBank/DDBJ whole genome shotgun (WGS) entry which is preliminary data.</text>
</comment>
<accession>A0A921INA8</accession>
<dbReference type="InterPro" id="IPR006127">
    <property type="entry name" value="ZnuA-like"/>
</dbReference>
<feature type="region of interest" description="Disordered" evidence="1">
    <location>
        <begin position="139"/>
        <end position="158"/>
    </location>
</feature>
<reference evidence="3" key="1">
    <citation type="journal article" date="2021" name="PeerJ">
        <title>Extensive microbial diversity within the chicken gut microbiome revealed by metagenomics and culture.</title>
        <authorList>
            <person name="Gilroy R."/>
            <person name="Ravi A."/>
            <person name="Getino M."/>
            <person name="Pursley I."/>
            <person name="Horton D.L."/>
            <person name="Alikhan N.F."/>
            <person name="Baker D."/>
            <person name="Gharbi K."/>
            <person name="Hall N."/>
            <person name="Watson M."/>
            <person name="Adriaenssens E.M."/>
            <person name="Foster-Nyarko E."/>
            <person name="Jarju S."/>
            <person name="Secka A."/>
            <person name="Antonio M."/>
            <person name="Oren A."/>
            <person name="Chaudhuri R.R."/>
            <person name="La Ragione R."/>
            <person name="Hildebrand F."/>
            <person name="Pallen M.J."/>
        </authorList>
    </citation>
    <scope>NUCLEOTIDE SEQUENCE</scope>
    <source>
        <strain evidence="3">ChiBcec21-2208</strain>
    </source>
</reference>
<evidence type="ECO:0000313" key="4">
    <source>
        <dbReference type="Proteomes" id="UP000782880"/>
    </source>
</evidence>
<evidence type="ECO:0000313" key="3">
    <source>
        <dbReference type="EMBL" id="HJG28987.1"/>
    </source>
</evidence>